<keyword evidence="1" id="KW-0812">Transmembrane</keyword>
<name>A0ABP0B6L0_9PEZI</name>
<feature type="signal peptide" evidence="2">
    <location>
        <begin position="1"/>
        <end position="22"/>
    </location>
</feature>
<accession>A0ABP0B6L0</accession>
<evidence type="ECO:0008006" key="5">
    <source>
        <dbReference type="Google" id="ProtNLM"/>
    </source>
</evidence>
<proteinExistence type="predicted"/>
<gene>
    <name evidence="3" type="ORF">SEUCBS140593_002440</name>
</gene>
<organism evidence="3 4">
    <name type="scientific">Sporothrix eucalyptigena</name>
    <dbReference type="NCBI Taxonomy" id="1812306"/>
    <lineage>
        <taxon>Eukaryota</taxon>
        <taxon>Fungi</taxon>
        <taxon>Dikarya</taxon>
        <taxon>Ascomycota</taxon>
        <taxon>Pezizomycotina</taxon>
        <taxon>Sordariomycetes</taxon>
        <taxon>Sordariomycetidae</taxon>
        <taxon>Ophiostomatales</taxon>
        <taxon>Ophiostomataceae</taxon>
        <taxon>Sporothrix</taxon>
    </lineage>
</organism>
<sequence>MRSTTAILSLLAAAASSPFVLAAPIPGGFSSEWEHRLAAVAGRTSLRVHALTPEAAAALADETGPSTIIIDNRHYTPSGDIAPSAVLATPRPIVTTYLMGLGATKTPAGGVASTNKPVPIRVHNTHEGIEVVIIDTDVEKALEAAKAIAGTPDSVPIVTPVSAPEADPSEQNSLPDIDIPASLRMEAQFAHPRSRAGELPCHYAQLRRDYNDMMVISLVAVFLLVIVAVELWDSSDEQTTDDQDAPVGAIKLADDSISEKLPLSVQASPVALLSTQPASINASE</sequence>
<dbReference type="Proteomes" id="UP001642482">
    <property type="component" value="Unassembled WGS sequence"/>
</dbReference>
<evidence type="ECO:0000313" key="4">
    <source>
        <dbReference type="Proteomes" id="UP001642482"/>
    </source>
</evidence>
<evidence type="ECO:0000256" key="2">
    <source>
        <dbReference type="SAM" id="SignalP"/>
    </source>
</evidence>
<keyword evidence="1" id="KW-0472">Membrane</keyword>
<keyword evidence="2" id="KW-0732">Signal</keyword>
<reference evidence="3 4" key="1">
    <citation type="submission" date="2024-01" db="EMBL/GenBank/DDBJ databases">
        <authorList>
            <person name="Allen C."/>
            <person name="Tagirdzhanova G."/>
        </authorList>
    </citation>
    <scope>NUCLEOTIDE SEQUENCE [LARGE SCALE GENOMIC DNA]</scope>
</reference>
<comment type="caution">
    <text evidence="3">The sequence shown here is derived from an EMBL/GenBank/DDBJ whole genome shotgun (WGS) entry which is preliminary data.</text>
</comment>
<feature type="transmembrane region" description="Helical" evidence="1">
    <location>
        <begin position="213"/>
        <end position="232"/>
    </location>
</feature>
<feature type="chain" id="PRO_5045312109" description="Protein BIG1" evidence="2">
    <location>
        <begin position="23"/>
        <end position="284"/>
    </location>
</feature>
<keyword evidence="1" id="KW-1133">Transmembrane helix</keyword>
<keyword evidence="4" id="KW-1185">Reference proteome</keyword>
<evidence type="ECO:0000313" key="3">
    <source>
        <dbReference type="EMBL" id="CAK7215171.1"/>
    </source>
</evidence>
<protein>
    <recommendedName>
        <fullName evidence="5">Protein BIG1</fullName>
    </recommendedName>
</protein>
<evidence type="ECO:0000256" key="1">
    <source>
        <dbReference type="SAM" id="Phobius"/>
    </source>
</evidence>
<dbReference type="EMBL" id="CAWUHD010000016">
    <property type="protein sequence ID" value="CAK7215171.1"/>
    <property type="molecule type" value="Genomic_DNA"/>
</dbReference>